<gene>
    <name evidence="10" type="ORF">AGOR_G00050620</name>
</gene>
<feature type="region of interest" description="Disordered" evidence="6">
    <location>
        <begin position="25"/>
        <end position="47"/>
    </location>
</feature>
<dbReference type="EMBL" id="JAERUA010000004">
    <property type="protein sequence ID" value="KAI1900505.1"/>
    <property type="molecule type" value="Genomic_DNA"/>
</dbReference>
<evidence type="ECO:0000256" key="2">
    <source>
        <dbReference type="ARBA" id="ARBA00023125"/>
    </source>
</evidence>
<dbReference type="PANTHER" id="PTHR46621">
    <property type="entry name" value="SNRNA-ACTIVATING PROTEIN COMPLEX SUBUNIT 4"/>
    <property type="match status" value="1"/>
</dbReference>
<evidence type="ECO:0000256" key="5">
    <source>
        <dbReference type="SAM" id="Coils"/>
    </source>
</evidence>
<name>A0A8T3E1Q4_9TELE</name>
<dbReference type="PANTHER" id="PTHR46621:SF1">
    <property type="entry name" value="SNRNA-ACTIVATING PROTEIN COMPLEX SUBUNIT 4"/>
    <property type="match status" value="1"/>
</dbReference>
<dbReference type="InterPro" id="IPR009057">
    <property type="entry name" value="Homeodomain-like_sf"/>
</dbReference>
<organism evidence="10 11">
    <name type="scientific">Albula goreensis</name>
    <dbReference type="NCBI Taxonomy" id="1534307"/>
    <lineage>
        <taxon>Eukaryota</taxon>
        <taxon>Metazoa</taxon>
        <taxon>Chordata</taxon>
        <taxon>Craniata</taxon>
        <taxon>Vertebrata</taxon>
        <taxon>Euteleostomi</taxon>
        <taxon>Actinopterygii</taxon>
        <taxon>Neopterygii</taxon>
        <taxon>Teleostei</taxon>
        <taxon>Albuliformes</taxon>
        <taxon>Albulidae</taxon>
        <taxon>Albula</taxon>
    </lineage>
</organism>
<dbReference type="Pfam" id="PF13921">
    <property type="entry name" value="Myb_DNA-bind_6"/>
    <property type="match status" value="1"/>
</dbReference>
<evidence type="ECO:0000313" key="10">
    <source>
        <dbReference type="EMBL" id="KAI1900505.1"/>
    </source>
</evidence>
<keyword evidence="3" id="KW-0804">Transcription</keyword>
<evidence type="ECO:0000259" key="7">
    <source>
        <dbReference type="PROSITE" id="PS50090"/>
    </source>
</evidence>
<keyword evidence="1" id="KW-0805">Transcription regulation</keyword>
<feature type="compositionally biased region" description="Polar residues" evidence="6">
    <location>
        <begin position="1215"/>
        <end position="1231"/>
    </location>
</feature>
<feature type="domain" description="Myb-like" evidence="7">
    <location>
        <begin position="314"/>
        <end position="366"/>
    </location>
</feature>
<protein>
    <recommendedName>
        <fullName evidence="12">snRNA-activating protein complex subunit 4</fullName>
    </recommendedName>
</protein>
<feature type="region of interest" description="Disordered" evidence="6">
    <location>
        <begin position="1366"/>
        <end position="1387"/>
    </location>
</feature>
<dbReference type="GO" id="GO:0042796">
    <property type="term" value="P:snRNA transcription by RNA polymerase III"/>
    <property type="evidence" value="ECO:0007669"/>
    <property type="project" value="TreeGrafter"/>
</dbReference>
<dbReference type="PROSITE" id="PS51293">
    <property type="entry name" value="SANT"/>
    <property type="match status" value="1"/>
</dbReference>
<dbReference type="GO" id="GO:0019185">
    <property type="term" value="C:snRNA-activating protein complex"/>
    <property type="evidence" value="ECO:0007669"/>
    <property type="project" value="TreeGrafter"/>
</dbReference>
<dbReference type="SMART" id="SM00717">
    <property type="entry name" value="SANT"/>
    <property type="match status" value="5"/>
</dbReference>
<dbReference type="InterPro" id="IPR017884">
    <property type="entry name" value="SANT_dom"/>
</dbReference>
<feature type="domain" description="Myb-like" evidence="7">
    <location>
        <begin position="474"/>
        <end position="525"/>
    </location>
</feature>
<feature type="domain" description="Myb-like" evidence="7">
    <location>
        <begin position="422"/>
        <end position="473"/>
    </location>
</feature>
<feature type="region of interest" description="Disordered" evidence="6">
    <location>
        <begin position="695"/>
        <end position="717"/>
    </location>
</feature>
<keyword evidence="4" id="KW-0539">Nucleus</keyword>
<evidence type="ECO:0000256" key="1">
    <source>
        <dbReference type="ARBA" id="ARBA00023015"/>
    </source>
</evidence>
<dbReference type="InterPro" id="IPR051575">
    <property type="entry name" value="Myb-like_DNA-bd"/>
</dbReference>
<evidence type="ECO:0000256" key="3">
    <source>
        <dbReference type="ARBA" id="ARBA00023163"/>
    </source>
</evidence>
<comment type="caution">
    <text evidence="10">The sequence shown here is derived from an EMBL/GenBank/DDBJ whole genome shotgun (WGS) entry which is preliminary data.</text>
</comment>
<feature type="region of interest" description="Disordered" evidence="6">
    <location>
        <begin position="82"/>
        <end position="104"/>
    </location>
</feature>
<dbReference type="Proteomes" id="UP000829720">
    <property type="component" value="Unassembled WGS sequence"/>
</dbReference>
<feature type="domain" description="HTH myb-type" evidence="9">
    <location>
        <begin position="422"/>
        <end position="477"/>
    </location>
</feature>
<feature type="compositionally biased region" description="Acidic residues" evidence="6">
    <location>
        <begin position="34"/>
        <end position="46"/>
    </location>
</feature>
<evidence type="ECO:0000256" key="4">
    <source>
        <dbReference type="ARBA" id="ARBA00023242"/>
    </source>
</evidence>
<dbReference type="GO" id="GO:0000978">
    <property type="term" value="F:RNA polymerase II cis-regulatory region sequence-specific DNA binding"/>
    <property type="evidence" value="ECO:0007669"/>
    <property type="project" value="TreeGrafter"/>
</dbReference>
<keyword evidence="2" id="KW-0238">DNA-binding</keyword>
<dbReference type="Pfam" id="PF00249">
    <property type="entry name" value="Myb_DNA-binding"/>
    <property type="match status" value="2"/>
</dbReference>
<evidence type="ECO:0008006" key="12">
    <source>
        <dbReference type="Google" id="ProtNLM"/>
    </source>
</evidence>
<evidence type="ECO:0000259" key="8">
    <source>
        <dbReference type="PROSITE" id="PS51293"/>
    </source>
</evidence>
<dbReference type="OrthoDB" id="2143914at2759"/>
<sequence length="1417" mass="159097">MASSNLLTQRDEIRRQVEALEQCLDTDGVGDSIDISDSDEESEDGEQQALGVENLMAKREQIQSEIRELELTLSRDMAVLSQDTENGSGGARNSSEEDSDEELALPSNAETCLQMNLVYQDILEEKLTELERLLVENQEQQKEVMVQLSGPAAPQATSSGLPPLKVFLGNFMKPYFKDKVTGLGPPANPETRDKMSKGTRNYDEMKIRRWEGWQKTLLLKSIVNDTMKRMLQPKLSKVAYLNEKMTKTEDMEKQILQKQIKQIEEEIEYISSMSDEQLMGSRYDDHDWEKISNVDFEGTRSSEDIRRFWENYLHPSINKSPWKEDEIEQLKGIVEEKQCCNWDEIAEELGTNRTAFMCLQTHQRYINKGFKKRVWSKEEDQVLKELVERMRIGNFIPYTQISYFMEGREAGQLVYRWTQVLDPTLKKGNWTKEEDEMLLKAVAKYGVRDWWKIRNEVPGRNDGQCRDRYLDCLRADVKKGRWNIEEELMLIKLVEKHGAGRWSKIASEIPNRIDSQCLQKWKILTGRGYKSRKRVEKMPPRKMKKVKRIKREEEDMITTSEEDEIVYMGSEDELPKDQPDVVVEVREEYILPSMNVWIPKKFGPRFGLRTVKVAQPNLTDPKDTPENVCSDNGLSSTVSSTGVRTTILDRLGFVLNNNMEKDSPLRQVQKDKDSETNMIRLSLTEVKNLLLRNRRSQTKQRQRIKKGRLKTNKDSESEAFVQDQGMSESCQPQDCIHHPTSNPCRTCCTTFNDELLLAITPWVGNLLMPLACQKDEHCKVDVVREKTESTGLRSTPVFSFFLSSLSIDTEGCKKVIEARKKFSISQQGCKPLKGPTGVKIVTPPSRISLPPAPSDKPTVAMMLYEKRKQDYMKRKEDQRKKEAQKNGQFVVPYMVIPQSMVITQPLLQGIQPAAAPSATTTKSMERGSAPQTQKRIRKCTEKARALISVPELKGAKSSPKNKKTCSQRICMKDEKNEVISQVPLSQPPPITCIVTSNGLLPSGGLGISVANQVPSQGMKPLTSNVSFVASPKSVAIKQNNSLITPVNTAKGAESPSTVLYVTPNHSILVNPPPSVIGERTSSSLTSLTSIATDTNSKTSICSNSAGPTHSAAPLNSVCVLPFNKKHAQISSQCTTKPVRKILPAPASGNTGFSVTIPKNSISQNVTPFSPILQQNLPIFQICQPQIPRIIANTSVNPVVPPTPPASPSQQPTAHMLNSNSPVPKPAVSTSHRPGHAINFDPNLISIGEEVSQMKEWMNGRGGVMHSQLDISLPYLPPFVSSLTTLTTLLKCKADLKMCSLPLIYSTGESSREEDPEKAIRQLVAERLSNNPAYLLLKARFLSCFSLPAFLATVPPHRDSSKIISSQYSEEEEEMSPREHSDKGILKGDLLRTDGQGAVASEFSGIGTRQRNRNLNGQ</sequence>
<dbReference type="PROSITE" id="PS50090">
    <property type="entry name" value="MYB_LIKE"/>
    <property type="match status" value="4"/>
</dbReference>
<keyword evidence="11" id="KW-1185">Reference proteome</keyword>
<evidence type="ECO:0000313" key="11">
    <source>
        <dbReference type="Proteomes" id="UP000829720"/>
    </source>
</evidence>
<dbReference type="SUPFAM" id="SSF46689">
    <property type="entry name" value="Homeodomain-like"/>
    <property type="match status" value="4"/>
</dbReference>
<keyword evidence="5" id="KW-0175">Coiled coil</keyword>
<feature type="compositionally biased region" description="Basic and acidic residues" evidence="6">
    <location>
        <begin position="1374"/>
        <end position="1387"/>
    </location>
</feature>
<feature type="domain" description="HTH myb-type" evidence="9">
    <location>
        <begin position="478"/>
        <end position="529"/>
    </location>
</feature>
<dbReference type="CDD" id="cd00167">
    <property type="entry name" value="SANT"/>
    <property type="match status" value="5"/>
</dbReference>
<feature type="compositionally biased region" description="Basic residues" evidence="6">
    <location>
        <begin position="695"/>
        <end position="710"/>
    </location>
</feature>
<dbReference type="Gene3D" id="1.10.10.60">
    <property type="entry name" value="Homeodomain-like"/>
    <property type="match status" value="4"/>
</dbReference>
<dbReference type="InterPro" id="IPR001005">
    <property type="entry name" value="SANT/Myb"/>
</dbReference>
<dbReference type="GO" id="GO:0042795">
    <property type="term" value="P:snRNA transcription by RNA polymerase II"/>
    <property type="evidence" value="ECO:0007669"/>
    <property type="project" value="TreeGrafter"/>
</dbReference>
<dbReference type="InterPro" id="IPR017930">
    <property type="entry name" value="Myb_dom"/>
</dbReference>
<dbReference type="PROSITE" id="PS51294">
    <property type="entry name" value="HTH_MYB"/>
    <property type="match status" value="2"/>
</dbReference>
<dbReference type="FunFam" id="1.10.10.60:FF:000016">
    <property type="entry name" value="Transcriptional activator Myb isoform A"/>
    <property type="match status" value="1"/>
</dbReference>
<feature type="domain" description="SANT" evidence="8">
    <location>
        <begin position="425"/>
        <end position="477"/>
    </location>
</feature>
<feature type="region of interest" description="Disordered" evidence="6">
    <location>
        <begin position="914"/>
        <end position="935"/>
    </location>
</feature>
<feature type="region of interest" description="Disordered" evidence="6">
    <location>
        <begin position="617"/>
        <end position="639"/>
    </location>
</feature>
<accession>A0A8T3E1Q4</accession>
<feature type="coiled-coil region" evidence="5">
    <location>
        <begin position="246"/>
        <end position="273"/>
    </location>
</feature>
<evidence type="ECO:0000259" key="9">
    <source>
        <dbReference type="PROSITE" id="PS51294"/>
    </source>
</evidence>
<dbReference type="GO" id="GO:0001006">
    <property type="term" value="F:RNA polymerase III type 3 promoter sequence-specific DNA binding"/>
    <property type="evidence" value="ECO:0007669"/>
    <property type="project" value="TreeGrafter"/>
</dbReference>
<feature type="domain" description="Myb-like" evidence="7">
    <location>
        <begin position="367"/>
        <end position="421"/>
    </location>
</feature>
<feature type="region of interest" description="Disordered" evidence="6">
    <location>
        <begin position="1200"/>
        <end position="1238"/>
    </location>
</feature>
<evidence type="ECO:0000256" key="6">
    <source>
        <dbReference type="SAM" id="MobiDB-lite"/>
    </source>
</evidence>
<reference evidence="10" key="1">
    <citation type="submission" date="2021-01" db="EMBL/GenBank/DDBJ databases">
        <authorList>
            <person name="Zahm M."/>
            <person name="Roques C."/>
            <person name="Cabau C."/>
            <person name="Klopp C."/>
            <person name="Donnadieu C."/>
            <person name="Jouanno E."/>
            <person name="Lampietro C."/>
            <person name="Louis A."/>
            <person name="Herpin A."/>
            <person name="Echchiki A."/>
            <person name="Berthelot C."/>
            <person name="Parey E."/>
            <person name="Roest-Crollius H."/>
            <person name="Braasch I."/>
            <person name="Postlethwait J."/>
            <person name="Bobe J."/>
            <person name="Montfort J."/>
            <person name="Bouchez O."/>
            <person name="Begum T."/>
            <person name="Mejri S."/>
            <person name="Adams A."/>
            <person name="Chen W.-J."/>
            <person name="Guiguen Y."/>
        </authorList>
    </citation>
    <scope>NUCLEOTIDE SEQUENCE</scope>
    <source>
        <tissue evidence="10">Blood</tissue>
    </source>
</reference>
<proteinExistence type="predicted"/>